<dbReference type="VEuPathDB" id="VectorBase:ACMO_007955"/>
<sequence length="290" mass="31433">MQPSATTTTIMATTSTGPGGTTTTTATAGSGAAAPNHQQTPSGNGTCCSIPPPIMFLFLTLLMTSSATAMLCAAIMTDHWEHVSWDRNSLDRISNETAIELHWYLDGRAAKIPLKGKGLPKQQHPHHHQQQQQQQHVGQKSGGAATNPVVTDNRAGVFLVPMNGGIWTLCIDLTAEEIREMSNDGFPQVDQCVNYLAGTMESAQGNDEDARADWQHSESQASLHPHLSRYSATRLISLLVYLCSSSPPILPFLSSPPTVCVCETPLIVVTGKLLCCRSLQCDTQYFFYFN</sequence>
<reference evidence="2" key="2">
    <citation type="submission" date="2020-05" db="UniProtKB">
        <authorList>
            <consortium name="EnsemblMetazoa"/>
        </authorList>
    </citation>
    <scope>IDENTIFICATION</scope>
    <source>
        <strain evidence="2">Ngousso</strain>
    </source>
</reference>
<keyword evidence="3" id="KW-1185">Reference proteome</keyword>
<accession>A0A6E8W5Y7</accession>
<dbReference type="AlphaFoldDB" id="A0A6E8W5Y7"/>
<proteinExistence type="predicted"/>
<dbReference type="Proteomes" id="UP001105220">
    <property type="component" value="Unplaced"/>
</dbReference>
<feature type="region of interest" description="Disordered" evidence="1">
    <location>
        <begin position="1"/>
        <end position="41"/>
    </location>
</feature>
<evidence type="ECO:0000256" key="1">
    <source>
        <dbReference type="SAM" id="MobiDB-lite"/>
    </source>
</evidence>
<feature type="compositionally biased region" description="Low complexity" evidence="1">
    <location>
        <begin position="1"/>
        <end position="35"/>
    </location>
</feature>
<reference key="1">
    <citation type="journal article" date="2019" name="Genes (Basel)">
        <title>A High-Quality De novo Genome Assembly from a Single Mosquito Using PacBio Sequencing.</title>
        <authorList>
            <person name="Kingan S.B."/>
            <person name="Heaton H."/>
            <person name="Cudini J."/>
            <person name="Lambert C.C."/>
            <person name="Baybayan P."/>
            <person name="Galvin B.D."/>
            <person name="Durbin R."/>
            <person name="Korlach J."/>
            <person name="Lawniczak M.K.N."/>
        </authorList>
    </citation>
    <scope>NUCLEOTIDE SEQUENCE [LARGE SCALE GENOMIC DNA]</scope>
    <source>
        <strain>Mali-NIH</strain>
    </source>
</reference>
<name>A0A6E8W5Y7_ANOCL</name>
<dbReference type="VEuPathDB" id="VectorBase:ACON2_039904"/>
<protein>
    <submittedName>
        <fullName evidence="2">Uncharacterized protein</fullName>
    </submittedName>
</protein>
<evidence type="ECO:0000313" key="3">
    <source>
        <dbReference type="Proteomes" id="UP001105220"/>
    </source>
</evidence>
<dbReference type="EnsemblMetazoa" id="ACON013010-RA">
    <property type="protein sequence ID" value="ACON013010-PA"/>
    <property type="gene ID" value="ACON013010"/>
</dbReference>
<dbReference type="VEuPathDB" id="VectorBase:ACON013010"/>
<evidence type="ECO:0000313" key="2">
    <source>
        <dbReference type="EnsemblMetazoa" id="ACON013010-PA"/>
    </source>
</evidence>
<organism evidence="2 3">
    <name type="scientific">Anopheles coluzzii</name>
    <name type="common">African malaria mosquito</name>
    <dbReference type="NCBI Taxonomy" id="1518534"/>
    <lineage>
        <taxon>Eukaryota</taxon>
        <taxon>Metazoa</taxon>
        <taxon>Ecdysozoa</taxon>
        <taxon>Arthropoda</taxon>
        <taxon>Hexapoda</taxon>
        <taxon>Insecta</taxon>
        <taxon>Pterygota</taxon>
        <taxon>Neoptera</taxon>
        <taxon>Endopterygota</taxon>
        <taxon>Diptera</taxon>
        <taxon>Nematocera</taxon>
        <taxon>Culicoidea</taxon>
        <taxon>Culicidae</taxon>
        <taxon>Anophelinae</taxon>
        <taxon>Anopheles</taxon>
    </lineage>
</organism>
<feature type="region of interest" description="Disordered" evidence="1">
    <location>
        <begin position="115"/>
        <end position="146"/>
    </location>
</feature>